<dbReference type="EMBL" id="PTIS01000037">
    <property type="protein sequence ID" value="PPK43058.1"/>
    <property type="molecule type" value="Genomic_DNA"/>
</dbReference>
<dbReference type="PANTHER" id="PTHR34047:SF8">
    <property type="entry name" value="PROTEIN YKFC"/>
    <property type="match status" value="1"/>
</dbReference>
<dbReference type="GO" id="GO:0003964">
    <property type="term" value="F:RNA-directed DNA polymerase activity"/>
    <property type="evidence" value="ECO:0007669"/>
    <property type="project" value="UniProtKB-KW"/>
</dbReference>
<dbReference type="CDD" id="cd01651">
    <property type="entry name" value="RT_G2_intron"/>
    <property type="match status" value="1"/>
</dbReference>
<protein>
    <submittedName>
        <fullName evidence="2">Group II intron reverse transcriptase/maturase</fullName>
    </submittedName>
</protein>
<proteinExistence type="predicted"/>
<dbReference type="InterPro" id="IPR030931">
    <property type="entry name" value="Group_II_RT_mat"/>
</dbReference>
<dbReference type="PANTHER" id="PTHR34047">
    <property type="entry name" value="NUCLEAR INTRON MATURASE 1, MITOCHONDRIAL-RELATED"/>
    <property type="match status" value="1"/>
</dbReference>
<keyword evidence="2" id="KW-0808">Transferase</keyword>
<dbReference type="InterPro" id="IPR000477">
    <property type="entry name" value="RT_dom"/>
</dbReference>
<evidence type="ECO:0000313" key="2">
    <source>
        <dbReference type="EMBL" id="PPK43058.1"/>
    </source>
</evidence>
<organism evidence="2 3">
    <name type="scientific">Clostridium algidicarnis DSM 15099</name>
    <dbReference type="NCBI Taxonomy" id="1121295"/>
    <lineage>
        <taxon>Bacteria</taxon>
        <taxon>Bacillati</taxon>
        <taxon>Bacillota</taxon>
        <taxon>Clostridia</taxon>
        <taxon>Eubacteriales</taxon>
        <taxon>Clostridiaceae</taxon>
        <taxon>Clostridium</taxon>
    </lineage>
</organism>
<keyword evidence="2" id="KW-0548">Nucleotidyltransferase</keyword>
<dbReference type="NCBIfam" id="TIGR04416">
    <property type="entry name" value="group_II_RT_mat"/>
    <property type="match status" value="1"/>
</dbReference>
<evidence type="ECO:0000259" key="1">
    <source>
        <dbReference type="PROSITE" id="PS50878"/>
    </source>
</evidence>
<dbReference type="AlphaFoldDB" id="A0A2S6FUH9"/>
<sequence length="304" mass="35971">MYTKLNRIAEIARNKPKEKFTSLIHLVNKEMLIMCHNELSGNKATGVDKVTKKEYEANLEGNIDDLLNRMKVFKYRPQPVRRVYIEKAGSNKKRPLGIPAYEDKIVQLTINKILKAIYEQDFMDNSFGFRENRSCHDALKILNVYLSEKNTNYVVDADIKGFFDNVDHKWMMKFLEHRIDDKNLLRYIGRFLKAGIIENGRFHKVYEGTPQGGIISPTLANIYLHYVLDIWFNNFIRKRCKGEAYIVRYADDFVCCFQYENEAKAFYEALKNRLNKFNLEIAEDKTKILYFGKNAYYDRKFKRL</sequence>
<feature type="domain" description="Reverse transcriptase" evidence="1">
    <location>
        <begin position="66"/>
        <end position="304"/>
    </location>
</feature>
<keyword evidence="2" id="KW-0695">RNA-directed DNA polymerase</keyword>
<name>A0A2S6FUH9_9CLOT</name>
<dbReference type="InterPro" id="IPR051083">
    <property type="entry name" value="GrpII_Intron_Splice-Mob/Def"/>
</dbReference>
<dbReference type="SUPFAM" id="SSF56672">
    <property type="entry name" value="DNA/RNA polymerases"/>
    <property type="match status" value="1"/>
</dbReference>
<dbReference type="OrthoDB" id="9793236at2"/>
<evidence type="ECO:0000313" key="3">
    <source>
        <dbReference type="Proteomes" id="UP000239863"/>
    </source>
</evidence>
<reference evidence="2 3" key="1">
    <citation type="submission" date="2018-02" db="EMBL/GenBank/DDBJ databases">
        <title>Genomic Encyclopedia of Archaeal and Bacterial Type Strains, Phase II (KMG-II): from individual species to whole genera.</title>
        <authorList>
            <person name="Goeker M."/>
        </authorList>
    </citation>
    <scope>NUCLEOTIDE SEQUENCE [LARGE SCALE GENOMIC DNA]</scope>
    <source>
        <strain evidence="2 3">DSM 15099</strain>
    </source>
</reference>
<comment type="caution">
    <text evidence="2">The sequence shown here is derived from an EMBL/GenBank/DDBJ whole genome shotgun (WGS) entry which is preliminary data.</text>
</comment>
<accession>A0A2S6FUH9</accession>
<dbReference type="InterPro" id="IPR043502">
    <property type="entry name" value="DNA/RNA_pol_sf"/>
</dbReference>
<gene>
    <name evidence="2" type="ORF">BD821_1372</name>
</gene>
<dbReference type="RefSeq" id="WP_104410884.1">
    <property type="nucleotide sequence ID" value="NZ_PTIS01000037.1"/>
</dbReference>
<dbReference type="Proteomes" id="UP000239863">
    <property type="component" value="Unassembled WGS sequence"/>
</dbReference>
<dbReference type="Pfam" id="PF00078">
    <property type="entry name" value="RVT_1"/>
    <property type="match status" value="1"/>
</dbReference>
<dbReference type="PROSITE" id="PS50878">
    <property type="entry name" value="RT_POL"/>
    <property type="match status" value="1"/>
</dbReference>